<evidence type="ECO:0000313" key="5">
    <source>
        <dbReference type="Proteomes" id="UP001182556"/>
    </source>
</evidence>
<proteinExistence type="predicted"/>
<protein>
    <recommendedName>
        <fullName evidence="6">Metallo-beta-lactamase domain-containing protein</fullName>
    </recommendedName>
</protein>
<evidence type="ECO:0000256" key="3">
    <source>
        <dbReference type="ARBA" id="ARBA00022839"/>
    </source>
</evidence>
<dbReference type="Gene3D" id="3.40.50.12650">
    <property type="match status" value="1"/>
</dbReference>
<dbReference type="InterPro" id="IPR036866">
    <property type="entry name" value="RibonucZ/Hydroxyglut_hydro"/>
</dbReference>
<evidence type="ECO:0000256" key="1">
    <source>
        <dbReference type="ARBA" id="ARBA00022722"/>
    </source>
</evidence>
<evidence type="ECO:0008006" key="6">
    <source>
        <dbReference type="Google" id="ProtNLM"/>
    </source>
</evidence>
<keyword evidence="2" id="KW-0378">Hydrolase</keyword>
<dbReference type="PANTHER" id="PTHR23240">
    <property type="entry name" value="DNA CROSS-LINK REPAIR PROTEIN PSO2/SNM1-RELATED"/>
    <property type="match status" value="1"/>
</dbReference>
<keyword evidence="5" id="KW-1185">Reference proteome</keyword>
<keyword evidence="1" id="KW-0540">Nuclease</keyword>
<name>A0AAD9L7N2_PAPLA</name>
<organism evidence="4 5">
    <name type="scientific">Papiliotrema laurentii</name>
    <name type="common">Cryptococcus laurentii</name>
    <dbReference type="NCBI Taxonomy" id="5418"/>
    <lineage>
        <taxon>Eukaryota</taxon>
        <taxon>Fungi</taxon>
        <taxon>Dikarya</taxon>
        <taxon>Basidiomycota</taxon>
        <taxon>Agaricomycotina</taxon>
        <taxon>Tremellomycetes</taxon>
        <taxon>Tremellales</taxon>
        <taxon>Rhynchogastremaceae</taxon>
        <taxon>Papiliotrema</taxon>
    </lineage>
</organism>
<dbReference type="AlphaFoldDB" id="A0AAD9L7N2"/>
<comment type="caution">
    <text evidence="4">The sequence shown here is derived from an EMBL/GenBank/DDBJ whole genome shotgun (WGS) entry which is preliminary data.</text>
</comment>
<sequence>MAGIYNGHLLEFPQIRVDCFTTPPRSLDPPWLLPDPYDPILPHRPAPPAQLFLLTHVHTDHLIGLDNQFTGRIVCSPDTKRMLLRLEAEKEREHIVQGLRETPRRKYDGLRAKVVDRGTKEERTIDRIEAVPYGLPKVYEIGYEDGNPVKVTITLLDANHCPGSTMFLITSPDRAILHTGDIRADDLFLKTLRRSPVIGEFLASASPDELPRGGRRRLDRIYLDTGAVLGTGDMPDKEVVLSDLIDQMSLYPPDTVFFLNVWCFGWEDVVKEVARQFNSLVHVDRYKKAIYDAVQSDPFLSSCTTVDASASRFHACERRAKCSECRTFDKTGQRIWNTTKRIVHVNMVEIKTASWDVDRREFSARLGRAAAGEGDWPFNIDCPFARHSPLPELQALVKMFRPNALSPNTMTPTANGLDYHLLPDLFQDCLSADAHRRLILERDAWFNGDKRFGPTYSHNMSALKAMGLELGQPQLMEKTERDDRLVEPFDELPGATVGPMKRGRSAHAADQISRAGLFPRMGQAHTKAVQVALGGAMTTGSGLSQPGEQSKQAMFYGSGGLYGGHSLRVDESEYDTDEDKAIGRRKRKIKRVTGRSPPSMFQREGDKQVKAEAEESGYVAGPPASMTQHGRWGQSPQGTLGGCTAERVDGTATHTSTSQSIRVSRRTTPKRFMVNKEHLRALAMVAAEVDDL</sequence>
<keyword evidence="3" id="KW-0269">Exonuclease</keyword>
<evidence type="ECO:0000313" key="4">
    <source>
        <dbReference type="EMBL" id="KAK1926063.1"/>
    </source>
</evidence>
<dbReference type="Gene3D" id="3.60.15.10">
    <property type="entry name" value="Ribonuclease Z/Hydroxyacylglutathione hydrolase-like"/>
    <property type="match status" value="1"/>
</dbReference>
<reference evidence="4" key="1">
    <citation type="submission" date="2023-02" db="EMBL/GenBank/DDBJ databases">
        <title>Identification and recombinant expression of a fungal hydrolase from Papiliotrema laurentii that hydrolyzes apple cutin and clears colloidal polyester polyurethane.</title>
        <authorList>
            <consortium name="DOE Joint Genome Institute"/>
            <person name="Roman V.A."/>
            <person name="Bojanowski C."/>
            <person name="Crable B.R."/>
            <person name="Wagner D.N."/>
            <person name="Hung C.S."/>
            <person name="Nadeau L.J."/>
            <person name="Schratz L."/>
            <person name="Haridas S."/>
            <person name="Pangilinan J."/>
            <person name="Lipzen A."/>
            <person name="Na H."/>
            <person name="Yan M."/>
            <person name="Ng V."/>
            <person name="Grigoriev I.V."/>
            <person name="Spatafora J.W."/>
            <person name="Barlow D."/>
            <person name="Biffinger J."/>
            <person name="Kelley-Loughnane N."/>
            <person name="Varaljay V.A."/>
            <person name="Crookes-Goodson W.J."/>
        </authorList>
    </citation>
    <scope>NUCLEOTIDE SEQUENCE</scope>
    <source>
        <strain evidence="4">5307AH</strain>
    </source>
</reference>
<dbReference type="GO" id="GO:0006303">
    <property type="term" value="P:double-strand break repair via nonhomologous end joining"/>
    <property type="evidence" value="ECO:0007669"/>
    <property type="project" value="TreeGrafter"/>
</dbReference>
<accession>A0AAD9L7N2</accession>
<dbReference type="GO" id="GO:0000723">
    <property type="term" value="P:telomere maintenance"/>
    <property type="evidence" value="ECO:0007669"/>
    <property type="project" value="TreeGrafter"/>
</dbReference>
<gene>
    <name evidence="4" type="ORF">DB88DRAFT_480545</name>
</gene>
<dbReference type="GO" id="GO:0003684">
    <property type="term" value="F:damaged DNA binding"/>
    <property type="evidence" value="ECO:0007669"/>
    <property type="project" value="TreeGrafter"/>
</dbReference>
<dbReference type="GO" id="GO:0036297">
    <property type="term" value="P:interstrand cross-link repair"/>
    <property type="evidence" value="ECO:0007669"/>
    <property type="project" value="TreeGrafter"/>
</dbReference>
<evidence type="ECO:0000256" key="2">
    <source>
        <dbReference type="ARBA" id="ARBA00022801"/>
    </source>
</evidence>
<dbReference type="PANTHER" id="PTHR23240:SF8">
    <property type="entry name" value="PROTEIN ARTEMIS"/>
    <property type="match status" value="1"/>
</dbReference>
<dbReference type="EMBL" id="JAODAN010000002">
    <property type="protein sequence ID" value="KAK1926063.1"/>
    <property type="molecule type" value="Genomic_DNA"/>
</dbReference>
<dbReference type="Proteomes" id="UP001182556">
    <property type="component" value="Unassembled WGS sequence"/>
</dbReference>
<dbReference type="SUPFAM" id="SSF56281">
    <property type="entry name" value="Metallo-hydrolase/oxidoreductase"/>
    <property type="match status" value="1"/>
</dbReference>
<dbReference type="GO" id="GO:0035312">
    <property type="term" value="F:5'-3' DNA exonuclease activity"/>
    <property type="evidence" value="ECO:0007669"/>
    <property type="project" value="TreeGrafter"/>
</dbReference>